<organism evidence="1">
    <name type="scientific">marine metagenome</name>
    <dbReference type="NCBI Taxonomy" id="408172"/>
    <lineage>
        <taxon>unclassified sequences</taxon>
        <taxon>metagenomes</taxon>
        <taxon>ecological metagenomes</taxon>
    </lineage>
</organism>
<proteinExistence type="predicted"/>
<sequence>KRPDYDEWKDLPENQEQVEKIEATFPLKTYTYEDEEDDY</sequence>
<accession>A0A382MI06</accession>
<dbReference type="EMBL" id="UINC01093785">
    <property type="protein sequence ID" value="SVC48479.1"/>
    <property type="molecule type" value="Genomic_DNA"/>
</dbReference>
<feature type="non-terminal residue" evidence="1">
    <location>
        <position position="1"/>
    </location>
</feature>
<gene>
    <name evidence="1" type="ORF">METZ01_LOCUS301333</name>
</gene>
<evidence type="ECO:0000313" key="1">
    <source>
        <dbReference type="EMBL" id="SVC48479.1"/>
    </source>
</evidence>
<reference evidence="1" key="1">
    <citation type="submission" date="2018-05" db="EMBL/GenBank/DDBJ databases">
        <authorList>
            <person name="Lanie J.A."/>
            <person name="Ng W.-L."/>
            <person name="Kazmierczak K.M."/>
            <person name="Andrzejewski T.M."/>
            <person name="Davidsen T.M."/>
            <person name="Wayne K.J."/>
            <person name="Tettelin H."/>
            <person name="Glass J.I."/>
            <person name="Rusch D."/>
            <person name="Podicherti R."/>
            <person name="Tsui H.-C.T."/>
            <person name="Winkler M.E."/>
        </authorList>
    </citation>
    <scope>NUCLEOTIDE SEQUENCE</scope>
</reference>
<name>A0A382MI06_9ZZZZ</name>
<dbReference type="AlphaFoldDB" id="A0A382MI06"/>
<protein>
    <submittedName>
        <fullName evidence="1">Uncharacterized protein</fullName>
    </submittedName>
</protein>